<organism evidence="11 12">
    <name type="scientific">Odinarchaeota yellowstonii (strain LCB_4)</name>
    <dbReference type="NCBI Taxonomy" id="1841599"/>
    <lineage>
        <taxon>Archaea</taxon>
        <taxon>Promethearchaeati</taxon>
        <taxon>Candidatus Odinarchaeota</taxon>
        <taxon>Candidatus Odinarchaeia</taxon>
        <taxon>Candidatus Odinarchaeales</taxon>
        <taxon>Candidatus Odinarchaeaceae</taxon>
        <taxon>Candidatus Odinarchaeum</taxon>
    </lineage>
</organism>
<evidence type="ECO:0000313" key="12">
    <source>
        <dbReference type="Proteomes" id="UP000186851"/>
    </source>
</evidence>
<dbReference type="NCBIfam" id="TIGR00191">
    <property type="entry name" value="thrB"/>
    <property type="match status" value="1"/>
</dbReference>
<keyword evidence="7" id="KW-0963">Cytoplasm</keyword>
<protein>
    <recommendedName>
        <fullName evidence="7 8">Homoserine kinase</fullName>
        <shortName evidence="7">HK</shortName>
        <shortName evidence="7">HSK</shortName>
        <ecNumber evidence="7 8">2.7.1.39</ecNumber>
    </recommendedName>
</protein>
<dbReference type="SUPFAM" id="SSF55060">
    <property type="entry name" value="GHMP Kinase, C-terminal domain"/>
    <property type="match status" value="1"/>
</dbReference>
<keyword evidence="5 7" id="KW-0418">Kinase</keyword>
<name>A0AAF0D313_ODILC</name>
<keyword evidence="3 7" id="KW-0791">Threonine biosynthesis</keyword>
<reference evidence="11" key="2">
    <citation type="journal article" date="2022" name="Nat. Microbiol.">
        <title>A closed Candidatus Odinarchaeum chromosome exposes Asgard archaeal viruses.</title>
        <authorList>
            <person name="Tamarit D."/>
            <person name="Caceres E.F."/>
            <person name="Krupovic M."/>
            <person name="Nijland R."/>
            <person name="Eme L."/>
            <person name="Robinson N.P."/>
            <person name="Ettema T.J.G."/>
        </authorList>
    </citation>
    <scope>NUCLEOTIDE SEQUENCE</scope>
    <source>
        <strain evidence="11">LCB_4</strain>
    </source>
</reference>
<evidence type="ECO:0000256" key="7">
    <source>
        <dbReference type="HAMAP-Rule" id="MF_00384"/>
    </source>
</evidence>
<keyword evidence="4 7" id="KW-0547">Nucleotide-binding</keyword>
<dbReference type="PRINTS" id="PR00958">
    <property type="entry name" value="HOMSERKINASE"/>
</dbReference>
<evidence type="ECO:0000256" key="5">
    <source>
        <dbReference type="ARBA" id="ARBA00022777"/>
    </source>
</evidence>
<dbReference type="EMBL" id="CP091871">
    <property type="protein sequence ID" value="WEU40761.1"/>
    <property type="molecule type" value="Genomic_DNA"/>
</dbReference>
<reference evidence="11" key="1">
    <citation type="journal article" date="2017" name="Nature">
        <title>Asgard archaea illuminate the origin of eukaryotic cellular complexity.</title>
        <authorList>
            <person name="Zaremba-Niedzwiedzka K."/>
            <person name="Caceres E.F."/>
            <person name="Saw J.H."/>
            <person name="Backstrom D."/>
            <person name="Juzokaite L."/>
            <person name="Vancaester E."/>
            <person name="Seitz K.W."/>
            <person name="Anantharaman K."/>
            <person name="Starnawski P."/>
            <person name="Kjeldsen K.U."/>
            <person name="Scott M.B."/>
            <person name="Nunoura T."/>
            <person name="Banfield J.F."/>
            <person name="Schramm A."/>
            <person name="Baker B.J."/>
            <person name="Spang A."/>
            <person name="Ettema T.J.G."/>
        </authorList>
    </citation>
    <scope>NUCLEOTIDE SEQUENCE</scope>
    <source>
        <strain evidence="11">LCB_4</strain>
    </source>
</reference>
<dbReference type="InterPro" id="IPR036554">
    <property type="entry name" value="GHMP_kinase_C_sf"/>
</dbReference>
<dbReference type="InterPro" id="IPR013750">
    <property type="entry name" value="GHMP_kinase_C_dom"/>
</dbReference>
<sequence length="311" mass="32401">MKIVRAEAPATIANLGPCFDALGIALSEPKDIVELSLDESSDSVVIEKIEGLTNSSISFNTSSNTAGLAVKTLINRLGLKIGLKIKIRKGIRPASGMGSSGASAAAAVYGLSNLLGLNENMQLLVEAAAEGERAAANFPHADNVAAALLGGVVVLKSHKPLEFINFPVPEKLRFAIVLPDVELVTADSRAVLPSQIGFRDSFSQLSSCAFLVAALLKGDLVKIGRAVNSDIIVEPARARLIKGFSEVKKAALEAGAYGCSICGSGPSIFAVCDESIQENILGAMEDALKNLNIKFIGFKAKPSNEGAKIIG</sequence>
<dbReference type="InterPro" id="IPR014721">
    <property type="entry name" value="Ribsml_uS5_D2-typ_fold_subgr"/>
</dbReference>
<dbReference type="GO" id="GO:0005524">
    <property type="term" value="F:ATP binding"/>
    <property type="evidence" value="ECO:0007669"/>
    <property type="project" value="UniProtKB-UniRule"/>
</dbReference>
<gene>
    <name evidence="7" type="primary">thrB</name>
    <name evidence="11" type="ORF">OdinLCB4_002235</name>
</gene>
<dbReference type="InterPro" id="IPR020568">
    <property type="entry name" value="Ribosomal_Su5_D2-typ_SF"/>
</dbReference>
<dbReference type="Gene3D" id="3.30.230.10">
    <property type="match status" value="1"/>
</dbReference>
<dbReference type="GO" id="GO:0009088">
    <property type="term" value="P:threonine biosynthetic process"/>
    <property type="evidence" value="ECO:0007669"/>
    <property type="project" value="UniProtKB-UniRule"/>
</dbReference>
<dbReference type="EC" id="2.7.1.39" evidence="7 8"/>
<dbReference type="InterPro" id="IPR000870">
    <property type="entry name" value="Homoserine_kinase"/>
</dbReference>
<keyword evidence="6 7" id="KW-0067">ATP-binding</keyword>
<evidence type="ECO:0000256" key="4">
    <source>
        <dbReference type="ARBA" id="ARBA00022741"/>
    </source>
</evidence>
<evidence type="ECO:0000313" key="11">
    <source>
        <dbReference type="EMBL" id="WEU40761.1"/>
    </source>
</evidence>
<dbReference type="GO" id="GO:0005737">
    <property type="term" value="C:cytoplasm"/>
    <property type="evidence" value="ECO:0007669"/>
    <property type="project" value="UniProtKB-SubCell"/>
</dbReference>
<dbReference type="AlphaFoldDB" id="A0AAF0D313"/>
<dbReference type="Pfam" id="PF00288">
    <property type="entry name" value="GHMP_kinases_N"/>
    <property type="match status" value="1"/>
</dbReference>
<feature type="domain" description="GHMP kinase C-terminal" evidence="10">
    <location>
        <begin position="212"/>
        <end position="289"/>
    </location>
</feature>
<dbReference type="PIRSF" id="PIRSF000676">
    <property type="entry name" value="Homoser_kin"/>
    <property type="match status" value="1"/>
</dbReference>
<keyword evidence="1 7" id="KW-0028">Amino-acid biosynthesis</keyword>
<accession>A0AAF0D313</accession>
<dbReference type="SUPFAM" id="SSF54211">
    <property type="entry name" value="Ribosomal protein S5 domain 2-like"/>
    <property type="match status" value="1"/>
</dbReference>
<dbReference type="HAMAP" id="MF_00384">
    <property type="entry name" value="Homoser_kinase"/>
    <property type="match status" value="1"/>
</dbReference>
<comment type="subcellular location">
    <subcellularLocation>
        <location evidence="7">Cytoplasm</location>
    </subcellularLocation>
</comment>
<comment type="catalytic activity">
    <reaction evidence="7">
        <text>L-homoserine + ATP = O-phospho-L-homoserine + ADP + H(+)</text>
        <dbReference type="Rhea" id="RHEA:13985"/>
        <dbReference type="ChEBI" id="CHEBI:15378"/>
        <dbReference type="ChEBI" id="CHEBI:30616"/>
        <dbReference type="ChEBI" id="CHEBI:57476"/>
        <dbReference type="ChEBI" id="CHEBI:57590"/>
        <dbReference type="ChEBI" id="CHEBI:456216"/>
        <dbReference type="EC" id="2.7.1.39"/>
    </reaction>
</comment>
<dbReference type="Proteomes" id="UP000186851">
    <property type="component" value="Chromosome"/>
</dbReference>
<evidence type="ECO:0000256" key="2">
    <source>
        <dbReference type="ARBA" id="ARBA00022679"/>
    </source>
</evidence>
<evidence type="ECO:0000256" key="3">
    <source>
        <dbReference type="ARBA" id="ARBA00022697"/>
    </source>
</evidence>
<dbReference type="NCBIfam" id="NF002288">
    <property type="entry name" value="PRK01212.1-4"/>
    <property type="match status" value="1"/>
</dbReference>
<feature type="binding site" evidence="7">
    <location>
        <begin position="92"/>
        <end position="102"/>
    </location>
    <ligand>
        <name>ATP</name>
        <dbReference type="ChEBI" id="CHEBI:30616"/>
    </ligand>
</feature>
<dbReference type="Pfam" id="PF08544">
    <property type="entry name" value="GHMP_kinases_C"/>
    <property type="match status" value="1"/>
</dbReference>
<dbReference type="PANTHER" id="PTHR20861">
    <property type="entry name" value="HOMOSERINE/4-DIPHOSPHOCYTIDYL-2-C-METHYL-D-ERYTHRITOL KINASE"/>
    <property type="match status" value="1"/>
</dbReference>
<dbReference type="Gene3D" id="3.30.70.890">
    <property type="entry name" value="GHMP kinase, C-terminal domain"/>
    <property type="match status" value="1"/>
</dbReference>
<evidence type="ECO:0000256" key="8">
    <source>
        <dbReference type="NCBIfam" id="TIGR00191"/>
    </source>
</evidence>
<dbReference type="KEGG" id="oyw:OdinLCB4_002235"/>
<evidence type="ECO:0000256" key="1">
    <source>
        <dbReference type="ARBA" id="ARBA00022605"/>
    </source>
</evidence>
<evidence type="ECO:0000256" key="6">
    <source>
        <dbReference type="ARBA" id="ARBA00022840"/>
    </source>
</evidence>
<dbReference type="InterPro" id="IPR006204">
    <property type="entry name" value="GHMP_kinase_N_dom"/>
</dbReference>
<proteinExistence type="inferred from homology"/>
<evidence type="ECO:0000259" key="9">
    <source>
        <dbReference type="Pfam" id="PF00288"/>
    </source>
</evidence>
<evidence type="ECO:0000259" key="10">
    <source>
        <dbReference type="Pfam" id="PF08544"/>
    </source>
</evidence>
<comment type="pathway">
    <text evidence="7">Amino-acid biosynthesis; L-threonine biosynthesis; L-threonine from L-aspartate: step 4/5.</text>
</comment>
<comment type="similarity">
    <text evidence="7">Belongs to the GHMP kinase family. Homoserine kinase subfamily.</text>
</comment>
<comment type="function">
    <text evidence="7">Catalyzes the ATP-dependent phosphorylation of L-homoserine to L-homoserine phosphate.</text>
</comment>
<feature type="domain" description="GHMP kinase N-terminal" evidence="9">
    <location>
        <begin position="68"/>
        <end position="151"/>
    </location>
</feature>
<dbReference type="PANTHER" id="PTHR20861:SF1">
    <property type="entry name" value="HOMOSERINE KINASE"/>
    <property type="match status" value="1"/>
</dbReference>
<keyword evidence="2 7" id="KW-0808">Transferase</keyword>
<dbReference type="GO" id="GO:0004413">
    <property type="term" value="F:homoserine kinase activity"/>
    <property type="evidence" value="ECO:0007669"/>
    <property type="project" value="UniProtKB-UniRule"/>
</dbReference>